<reference evidence="1" key="1">
    <citation type="journal article" date="2014" name="Front. Microbiol.">
        <title>High frequency of phylogenetically diverse reductive dehalogenase-homologous genes in deep subseafloor sedimentary metagenomes.</title>
        <authorList>
            <person name="Kawai M."/>
            <person name="Futagami T."/>
            <person name="Toyoda A."/>
            <person name="Takaki Y."/>
            <person name="Nishi S."/>
            <person name="Hori S."/>
            <person name="Arai W."/>
            <person name="Tsubouchi T."/>
            <person name="Morono Y."/>
            <person name="Uchiyama I."/>
            <person name="Ito T."/>
            <person name="Fujiyama A."/>
            <person name="Inagaki F."/>
            <person name="Takami H."/>
        </authorList>
    </citation>
    <scope>NUCLEOTIDE SEQUENCE</scope>
    <source>
        <strain evidence="1">Expedition CK06-06</strain>
    </source>
</reference>
<comment type="caution">
    <text evidence="1">The sequence shown here is derived from an EMBL/GenBank/DDBJ whole genome shotgun (WGS) entry which is preliminary data.</text>
</comment>
<proteinExistence type="predicted"/>
<sequence length="134" mass="15875">MEVKNFDLEKISVRPSVYLHARKMENRLREKDKEKGKDGWHDGAFPYYIQRAMMCLYKIAHKLRTGKDSKDYIGIKEADQLKEDDIHWLLKKCYDGSNFLMMLADNLRDELLERGINGNGKTKTDYTSKDRKRI</sequence>
<organism evidence="1">
    <name type="scientific">marine sediment metagenome</name>
    <dbReference type="NCBI Taxonomy" id="412755"/>
    <lineage>
        <taxon>unclassified sequences</taxon>
        <taxon>metagenomes</taxon>
        <taxon>ecological metagenomes</taxon>
    </lineage>
</organism>
<dbReference type="EMBL" id="BARW01009629">
    <property type="protein sequence ID" value="GAI82809.1"/>
    <property type="molecule type" value="Genomic_DNA"/>
</dbReference>
<name>X1TRZ4_9ZZZZ</name>
<accession>X1TRZ4</accession>
<evidence type="ECO:0000313" key="1">
    <source>
        <dbReference type="EMBL" id="GAI82809.1"/>
    </source>
</evidence>
<protein>
    <submittedName>
        <fullName evidence="1">Uncharacterized protein</fullName>
    </submittedName>
</protein>
<gene>
    <name evidence="1" type="ORF">S12H4_19289</name>
</gene>
<dbReference type="AlphaFoldDB" id="X1TRZ4"/>